<dbReference type="OrthoDB" id="2687452at2759"/>
<evidence type="ECO:0000259" key="2">
    <source>
        <dbReference type="SMART" id="SM00355"/>
    </source>
</evidence>
<dbReference type="InterPro" id="IPR013087">
    <property type="entry name" value="Znf_C2H2_type"/>
</dbReference>
<dbReference type="SMART" id="SM00355">
    <property type="entry name" value="ZnF_C2H2"/>
    <property type="match status" value="2"/>
</dbReference>
<dbReference type="RefSeq" id="XP_025463377.1">
    <property type="nucleotide sequence ID" value="XM_025612603.1"/>
</dbReference>
<protein>
    <recommendedName>
        <fullName evidence="2">C2H2-type domain-containing protein</fullName>
    </recommendedName>
</protein>
<feature type="compositionally biased region" description="Polar residues" evidence="1">
    <location>
        <begin position="11"/>
        <end position="22"/>
    </location>
</feature>
<dbReference type="EMBL" id="MSFK01000032">
    <property type="protein sequence ID" value="PWY73112.1"/>
    <property type="molecule type" value="Genomic_DNA"/>
</dbReference>
<organism evidence="3 4">
    <name type="scientific">Aspergillus sclerotioniger CBS 115572</name>
    <dbReference type="NCBI Taxonomy" id="1450535"/>
    <lineage>
        <taxon>Eukaryota</taxon>
        <taxon>Fungi</taxon>
        <taxon>Dikarya</taxon>
        <taxon>Ascomycota</taxon>
        <taxon>Pezizomycotina</taxon>
        <taxon>Eurotiomycetes</taxon>
        <taxon>Eurotiomycetidae</taxon>
        <taxon>Eurotiales</taxon>
        <taxon>Aspergillaceae</taxon>
        <taxon>Aspergillus</taxon>
        <taxon>Aspergillus subgen. Circumdati</taxon>
    </lineage>
</organism>
<gene>
    <name evidence="3" type="ORF">BO94DRAFT_538996</name>
</gene>
<feature type="domain" description="C2H2-type" evidence="2">
    <location>
        <begin position="155"/>
        <end position="176"/>
    </location>
</feature>
<feature type="domain" description="C2H2-type" evidence="2">
    <location>
        <begin position="122"/>
        <end position="149"/>
    </location>
</feature>
<evidence type="ECO:0000313" key="3">
    <source>
        <dbReference type="EMBL" id="PWY73112.1"/>
    </source>
</evidence>
<evidence type="ECO:0000256" key="1">
    <source>
        <dbReference type="SAM" id="MobiDB-lite"/>
    </source>
</evidence>
<dbReference type="STRING" id="1450535.A0A317VJT2"/>
<dbReference type="SUPFAM" id="SSF57667">
    <property type="entry name" value="beta-beta-alpha zinc fingers"/>
    <property type="match status" value="1"/>
</dbReference>
<reference evidence="3 4" key="1">
    <citation type="submission" date="2016-12" db="EMBL/GenBank/DDBJ databases">
        <title>The genomes of Aspergillus section Nigri reveals drivers in fungal speciation.</title>
        <authorList>
            <consortium name="DOE Joint Genome Institute"/>
            <person name="Vesth T.C."/>
            <person name="Nybo J."/>
            <person name="Theobald S."/>
            <person name="Brandl J."/>
            <person name="Frisvad J.C."/>
            <person name="Nielsen K.F."/>
            <person name="Lyhne E.K."/>
            <person name="Kogle M.E."/>
            <person name="Kuo A."/>
            <person name="Riley R."/>
            <person name="Clum A."/>
            <person name="Nolan M."/>
            <person name="Lipzen A."/>
            <person name="Salamov A."/>
            <person name="Henrissat B."/>
            <person name="Wiebenga A."/>
            <person name="De Vries R.P."/>
            <person name="Grigoriev I.V."/>
            <person name="Mortensen U.H."/>
            <person name="Andersen M.R."/>
            <person name="Baker S.E."/>
        </authorList>
    </citation>
    <scope>NUCLEOTIDE SEQUENCE [LARGE SCALE GENOMIC DNA]</scope>
    <source>
        <strain evidence="3 4">CBS 115572</strain>
    </source>
</reference>
<keyword evidence="4" id="KW-1185">Reference proteome</keyword>
<dbReference type="InterPro" id="IPR036236">
    <property type="entry name" value="Znf_C2H2_sf"/>
</dbReference>
<dbReference type="GeneID" id="37114746"/>
<sequence>MDQLHGYSMDSPLNIQQRPETTATNRIDPGLWLELMSANEGIPMADPNDSHSTPAPTMFTPIVGPSGSQVQVPGFQFPAYRAPVPFSPPLQDSGMFSSHDTIRASHVTAQDRQPPRTPPGPFQCKWEGCHYSGYFSREADLIRHLRMLHINPRAHRCWCGTVFNRRDNLQDHARRHHHHRHHG</sequence>
<accession>A0A317VJT2</accession>
<name>A0A317VJT2_9EURO</name>
<comment type="caution">
    <text evidence="3">The sequence shown here is derived from an EMBL/GenBank/DDBJ whole genome shotgun (WGS) entry which is preliminary data.</text>
</comment>
<dbReference type="Gene3D" id="3.30.160.60">
    <property type="entry name" value="Classic Zinc Finger"/>
    <property type="match status" value="1"/>
</dbReference>
<evidence type="ECO:0000313" key="4">
    <source>
        <dbReference type="Proteomes" id="UP000246702"/>
    </source>
</evidence>
<feature type="region of interest" description="Disordered" evidence="1">
    <location>
        <begin position="1"/>
        <end position="22"/>
    </location>
</feature>
<proteinExistence type="predicted"/>
<dbReference type="AlphaFoldDB" id="A0A317VJT2"/>
<dbReference type="Proteomes" id="UP000246702">
    <property type="component" value="Unassembled WGS sequence"/>
</dbReference>